<keyword evidence="2" id="KW-1185">Reference proteome</keyword>
<reference evidence="1 2" key="1">
    <citation type="journal article" date="2019" name="G3 (Bethesda)">
        <title>Sequencing of a Wild Apple (Malus baccata) Genome Unravels the Differences Between Cultivated and Wild Apple Species Regarding Disease Resistance and Cold Tolerance.</title>
        <authorList>
            <person name="Chen X."/>
        </authorList>
    </citation>
    <scope>NUCLEOTIDE SEQUENCE [LARGE SCALE GENOMIC DNA]</scope>
    <source>
        <strain evidence="2">cv. Shandingzi</strain>
        <tissue evidence="1">Leaves</tissue>
    </source>
</reference>
<dbReference type="Gene3D" id="3.80.10.10">
    <property type="entry name" value="Ribonuclease Inhibitor"/>
    <property type="match status" value="1"/>
</dbReference>
<accession>A0A540LE48</accession>
<evidence type="ECO:0000313" key="1">
    <source>
        <dbReference type="EMBL" id="TQD84710.1"/>
    </source>
</evidence>
<dbReference type="InterPro" id="IPR032675">
    <property type="entry name" value="LRR_dom_sf"/>
</dbReference>
<comment type="caution">
    <text evidence="1">The sequence shown here is derived from an EMBL/GenBank/DDBJ whole genome shotgun (WGS) entry which is preliminary data.</text>
</comment>
<dbReference type="SUPFAM" id="SSF52058">
    <property type="entry name" value="L domain-like"/>
    <property type="match status" value="1"/>
</dbReference>
<gene>
    <name evidence="1" type="ORF">C1H46_029733</name>
</gene>
<proteinExistence type="predicted"/>
<sequence length="74" mass="8034">MASYVTSSTKSPMSFSKLKKLKVLDLGYNYFFGNVPELVGNLSELVNEGNDLAAAGGRRMSVGLKFGMGIRDRV</sequence>
<name>A0A540LE48_MALBA</name>
<protein>
    <recommendedName>
        <fullName evidence="3">Leucine-rich repeat-containing N-terminal plant-type domain-containing protein</fullName>
    </recommendedName>
</protein>
<dbReference type="Proteomes" id="UP000315295">
    <property type="component" value="Unassembled WGS sequence"/>
</dbReference>
<dbReference type="EMBL" id="VIEB01000623">
    <property type="protein sequence ID" value="TQD84710.1"/>
    <property type="molecule type" value="Genomic_DNA"/>
</dbReference>
<evidence type="ECO:0008006" key="3">
    <source>
        <dbReference type="Google" id="ProtNLM"/>
    </source>
</evidence>
<evidence type="ECO:0000313" key="2">
    <source>
        <dbReference type="Proteomes" id="UP000315295"/>
    </source>
</evidence>
<dbReference type="AlphaFoldDB" id="A0A540LE48"/>
<organism evidence="1 2">
    <name type="scientific">Malus baccata</name>
    <name type="common">Siberian crab apple</name>
    <name type="synonym">Pyrus baccata</name>
    <dbReference type="NCBI Taxonomy" id="106549"/>
    <lineage>
        <taxon>Eukaryota</taxon>
        <taxon>Viridiplantae</taxon>
        <taxon>Streptophyta</taxon>
        <taxon>Embryophyta</taxon>
        <taxon>Tracheophyta</taxon>
        <taxon>Spermatophyta</taxon>
        <taxon>Magnoliopsida</taxon>
        <taxon>eudicotyledons</taxon>
        <taxon>Gunneridae</taxon>
        <taxon>Pentapetalae</taxon>
        <taxon>rosids</taxon>
        <taxon>fabids</taxon>
        <taxon>Rosales</taxon>
        <taxon>Rosaceae</taxon>
        <taxon>Amygdaloideae</taxon>
        <taxon>Maleae</taxon>
        <taxon>Malus</taxon>
    </lineage>
</organism>